<evidence type="ECO:0000313" key="3">
    <source>
        <dbReference type="Proteomes" id="UP000830115"/>
    </source>
</evidence>
<feature type="compositionally biased region" description="Low complexity" evidence="1">
    <location>
        <begin position="9"/>
        <end position="25"/>
    </location>
</feature>
<keyword evidence="3" id="KW-1185">Reference proteome</keyword>
<name>A0ABY4M8U4_9ACTN</name>
<evidence type="ECO:0000256" key="1">
    <source>
        <dbReference type="SAM" id="MobiDB-lite"/>
    </source>
</evidence>
<sequence>MAHTDRPDTAPASTPDPDRPAAGLGQEQALAEIAELANGLCEHLTDEQWRTAECIRHLAESALTSSTRNGAS</sequence>
<feature type="region of interest" description="Disordered" evidence="1">
    <location>
        <begin position="1"/>
        <end position="25"/>
    </location>
</feature>
<gene>
    <name evidence="2" type="ORF">K9S39_19630</name>
</gene>
<accession>A0ABY4M8U4</accession>
<organism evidence="2 3">
    <name type="scientific">Streptomyces halobius</name>
    <dbReference type="NCBI Taxonomy" id="2879846"/>
    <lineage>
        <taxon>Bacteria</taxon>
        <taxon>Bacillati</taxon>
        <taxon>Actinomycetota</taxon>
        <taxon>Actinomycetes</taxon>
        <taxon>Kitasatosporales</taxon>
        <taxon>Streptomycetaceae</taxon>
        <taxon>Streptomyces</taxon>
    </lineage>
</organism>
<dbReference type="Proteomes" id="UP000830115">
    <property type="component" value="Chromosome"/>
</dbReference>
<proteinExistence type="predicted"/>
<reference evidence="2" key="1">
    <citation type="submission" date="2021-10" db="EMBL/GenBank/DDBJ databases">
        <title>Streptomyces nigrumlapis sp.nov.,an antimicrobial producing actinobacterium isolated from Black Gobi rocks.</title>
        <authorList>
            <person name="Wen Y."/>
            <person name="Zhang W."/>
            <person name="Liu X.G."/>
        </authorList>
    </citation>
    <scope>NUCLEOTIDE SEQUENCE</scope>
    <source>
        <strain evidence="2">ST13-2-2</strain>
    </source>
</reference>
<dbReference type="EMBL" id="CP086322">
    <property type="protein sequence ID" value="UQA93783.1"/>
    <property type="molecule type" value="Genomic_DNA"/>
</dbReference>
<evidence type="ECO:0000313" key="2">
    <source>
        <dbReference type="EMBL" id="UQA93783.1"/>
    </source>
</evidence>
<dbReference type="RefSeq" id="WP_248864655.1">
    <property type="nucleotide sequence ID" value="NZ_CP086322.1"/>
</dbReference>
<protein>
    <submittedName>
        <fullName evidence="2">Uncharacterized protein</fullName>
    </submittedName>
</protein>